<dbReference type="InterPro" id="IPR001048">
    <property type="entry name" value="Asp/Glu/Uridylate_kinase"/>
</dbReference>
<dbReference type="Gene3D" id="2.30.130.10">
    <property type="entry name" value="PUA domain"/>
    <property type="match status" value="1"/>
</dbReference>
<dbReference type="GO" id="GO:0005524">
    <property type="term" value="F:ATP binding"/>
    <property type="evidence" value="ECO:0007669"/>
    <property type="project" value="UniProtKB-KW"/>
</dbReference>
<dbReference type="InterPro" id="IPR036974">
    <property type="entry name" value="PUA_sf"/>
</dbReference>
<dbReference type="Gene3D" id="3.40.1160.10">
    <property type="entry name" value="Acetylglutamate kinase-like"/>
    <property type="match status" value="1"/>
</dbReference>
<dbReference type="PIRSF" id="PIRSF000729">
    <property type="entry name" value="GK"/>
    <property type="match status" value="1"/>
</dbReference>
<evidence type="ECO:0000256" key="4">
    <source>
        <dbReference type="ARBA" id="ARBA00022679"/>
    </source>
</evidence>
<comment type="catalytic activity">
    <reaction evidence="8">
        <text>L-glutamate + ATP = L-glutamyl 5-phosphate + ADP</text>
        <dbReference type="Rhea" id="RHEA:14877"/>
        <dbReference type="ChEBI" id="CHEBI:29985"/>
        <dbReference type="ChEBI" id="CHEBI:30616"/>
        <dbReference type="ChEBI" id="CHEBI:58274"/>
        <dbReference type="ChEBI" id="CHEBI:456216"/>
        <dbReference type="EC" id="2.7.2.11"/>
    </reaction>
</comment>
<keyword evidence="2 8" id="KW-0028">Amino-acid biosynthesis</keyword>
<evidence type="ECO:0000256" key="1">
    <source>
        <dbReference type="ARBA" id="ARBA00022490"/>
    </source>
</evidence>
<accession>Q3B2U5</accession>
<keyword evidence="7 8" id="KW-0067">ATP-binding</keyword>
<organism evidence="10 11">
    <name type="scientific">Chlorobium luteolum (strain DSM 273 / BCRC 81028 / 2530)</name>
    <name type="common">Pelodictyon luteolum</name>
    <dbReference type="NCBI Taxonomy" id="319225"/>
    <lineage>
        <taxon>Bacteria</taxon>
        <taxon>Pseudomonadati</taxon>
        <taxon>Chlorobiota</taxon>
        <taxon>Chlorobiia</taxon>
        <taxon>Chlorobiales</taxon>
        <taxon>Chlorobiaceae</taxon>
        <taxon>Chlorobium/Pelodictyon group</taxon>
        <taxon>Pelodictyon</taxon>
    </lineage>
</organism>
<reference evidence="11" key="1">
    <citation type="submission" date="2005-08" db="EMBL/GenBank/DDBJ databases">
        <title>Complete sequence of Pelodictyon luteolum DSM 273.</title>
        <authorList>
            <consortium name="US DOE Joint Genome Institute"/>
            <person name="Copeland A."/>
            <person name="Lucas S."/>
            <person name="Lapidus A."/>
            <person name="Barry K."/>
            <person name="Detter J.C."/>
            <person name="Glavina T."/>
            <person name="Hammon N."/>
            <person name="Israni S."/>
            <person name="Pitluck S."/>
            <person name="Bryant D."/>
            <person name="Schmutz J."/>
            <person name="Larimer F."/>
            <person name="Land M."/>
            <person name="Kyrpides N."/>
            <person name="Ivanova N."/>
            <person name="Richardson P."/>
        </authorList>
    </citation>
    <scope>NUCLEOTIDE SEQUENCE [LARGE SCALE GENOMIC DNA]</scope>
    <source>
        <strain evidence="11">DSM 273 / BCRC 81028 / 2530</strain>
    </source>
</reference>
<dbReference type="InterPro" id="IPR002478">
    <property type="entry name" value="PUA"/>
</dbReference>
<comment type="similarity">
    <text evidence="8">Belongs to the glutamate 5-kinase family.</text>
</comment>
<dbReference type="RefSeq" id="WP_011358208.1">
    <property type="nucleotide sequence ID" value="NC_007512.1"/>
</dbReference>
<proteinExistence type="inferred from homology"/>
<comment type="function">
    <text evidence="8">Catalyzes the transfer of a phosphate group to glutamate to form L-glutamate 5-phosphate.</text>
</comment>
<evidence type="ECO:0000313" key="11">
    <source>
        <dbReference type="Proteomes" id="UP000002709"/>
    </source>
</evidence>
<evidence type="ECO:0000259" key="9">
    <source>
        <dbReference type="SMART" id="SM00359"/>
    </source>
</evidence>
<dbReference type="UniPathway" id="UPA00098">
    <property type="reaction ID" value="UER00359"/>
</dbReference>
<dbReference type="InterPro" id="IPR019797">
    <property type="entry name" value="Glutamate_5-kinase_CS"/>
</dbReference>
<feature type="domain" description="PUA" evidence="9">
    <location>
        <begin position="284"/>
        <end position="358"/>
    </location>
</feature>
<feature type="binding site" evidence="8">
    <location>
        <position position="20"/>
    </location>
    <ligand>
        <name>ATP</name>
        <dbReference type="ChEBI" id="CHEBI:30616"/>
    </ligand>
</feature>
<evidence type="ECO:0000256" key="8">
    <source>
        <dbReference type="HAMAP-Rule" id="MF_00456"/>
    </source>
</evidence>
<dbReference type="STRING" id="319225.Plut_1477"/>
<dbReference type="InterPro" id="IPR041739">
    <property type="entry name" value="G5K_ProB"/>
</dbReference>
<comment type="caution">
    <text evidence="8">Lacks conserved residue(s) required for the propagation of feature annotation.</text>
</comment>
<dbReference type="GO" id="GO:0005829">
    <property type="term" value="C:cytosol"/>
    <property type="evidence" value="ECO:0007669"/>
    <property type="project" value="TreeGrafter"/>
</dbReference>
<dbReference type="PANTHER" id="PTHR43654:SF1">
    <property type="entry name" value="ISOPENTENYL PHOSPHATE KINASE"/>
    <property type="match status" value="1"/>
</dbReference>
<dbReference type="eggNOG" id="COG0263">
    <property type="taxonomic scope" value="Bacteria"/>
</dbReference>
<dbReference type="CDD" id="cd21157">
    <property type="entry name" value="PUA_G5K"/>
    <property type="match status" value="1"/>
</dbReference>
<dbReference type="PROSITE" id="PS50890">
    <property type="entry name" value="PUA"/>
    <property type="match status" value="1"/>
</dbReference>
<evidence type="ECO:0000256" key="7">
    <source>
        <dbReference type="ARBA" id="ARBA00022840"/>
    </source>
</evidence>
<evidence type="ECO:0000256" key="3">
    <source>
        <dbReference type="ARBA" id="ARBA00022650"/>
    </source>
</evidence>
<dbReference type="PROSITE" id="PS00902">
    <property type="entry name" value="GLUTAMATE_5_KINASE"/>
    <property type="match status" value="1"/>
</dbReference>
<dbReference type="Proteomes" id="UP000002709">
    <property type="component" value="Chromosome"/>
</dbReference>
<dbReference type="HOGENOM" id="CLU_025400_2_0_10"/>
<evidence type="ECO:0000313" key="10">
    <source>
        <dbReference type="EMBL" id="ABB24336.1"/>
    </source>
</evidence>
<dbReference type="FunFam" id="3.40.1160.10:FF:000006">
    <property type="entry name" value="Glutamate 5-kinase"/>
    <property type="match status" value="1"/>
</dbReference>
<name>Q3B2U5_CHLL3</name>
<dbReference type="SMART" id="SM00359">
    <property type="entry name" value="PUA"/>
    <property type="match status" value="1"/>
</dbReference>
<dbReference type="KEGG" id="plt:Plut_1477"/>
<dbReference type="NCBIfam" id="TIGR01027">
    <property type="entry name" value="proB"/>
    <property type="match status" value="1"/>
</dbReference>
<dbReference type="PANTHER" id="PTHR43654">
    <property type="entry name" value="GLUTAMATE 5-KINASE"/>
    <property type="match status" value="1"/>
</dbReference>
<feature type="binding site" evidence="8">
    <location>
        <position position="159"/>
    </location>
    <ligand>
        <name>substrate</name>
    </ligand>
</feature>
<dbReference type="InterPro" id="IPR036393">
    <property type="entry name" value="AceGlu_kinase-like_sf"/>
</dbReference>
<dbReference type="HAMAP" id="MF_00456">
    <property type="entry name" value="ProB"/>
    <property type="match status" value="1"/>
</dbReference>
<protein>
    <recommendedName>
        <fullName evidence="8">Glutamate 5-kinase</fullName>
        <ecNumber evidence="8">2.7.2.11</ecNumber>
    </recommendedName>
    <alternativeName>
        <fullName evidence="8">Gamma-glutamyl kinase</fullName>
        <shortName evidence="8">GK</shortName>
    </alternativeName>
</protein>
<gene>
    <name evidence="8" type="primary">proB</name>
    <name evidence="10" type="ordered locus">Plut_1477</name>
</gene>
<dbReference type="Pfam" id="PF00696">
    <property type="entry name" value="AA_kinase"/>
    <property type="match status" value="1"/>
</dbReference>
<dbReference type="InterPro" id="IPR001057">
    <property type="entry name" value="Glu/AcGlu_kinase"/>
</dbReference>
<dbReference type="InterPro" id="IPR011529">
    <property type="entry name" value="Glu_5kinase"/>
</dbReference>
<evidence type="ECO:0000256" key="6">
    <source>
        <dbReference type="ARBA" id="ARBA00022777"/>
    </source>
</evidence>
<dbReference type="EC" id="2.7.2.11" evidence="8"/>
<dbReference type="InterPro" id="IPR015947">
    <property type="entry name" value="PUA-like_sf"/>
</dbReference>
<dbReference type="GO" id="GO:0055129">
    <property type="term" value="P:L-proline biosynthetic process"/>
    <property type="evidence" value="ECO:0007669"/>
    <property type="project" value="UniProtKB-UniRule"/>
</dbReference>
<dbReference type="Pfam" id="PF01472">
    <property type="entry name" value="PUA"/>
    <property type="match status" value="1"/>
</dbReference>
<evidence type="ECO:0000256" key="2">
    <source>
        <dbReference type="ARBA" id="ARBA00022605"/>
    </source>
</evidence>
<keyword evidence="3 8" id="KW-0641">Proline biosynthesis</keyword>
<dbReference type="CDD" id="cd04242">
    <property type="entry name" value="AAK_G5K_ProB"/>
    <property type="match status" value="1"/>
</dbReference>
<keyword evidence="6 8" id="KW-0418">Kinase</keyword>
<keyword evidence="1 8" id="KW-0963">Cytoplasm</keyword>
<feature type="binding site" evidence="8">
    <location>
        <position position="60"/>
    </location>
    <ligand>
        <name>substrate</name>
    </ligand>
</feature>
<dbReference type="AlphaFoldDB" id="Q3B2U5"/>
<dbReference type="PRINTS" id="PR00474">
    <property type="entry name" value="GLU5KINASE"/>
</dbReference>
<comment type="subcellular location">
    <subcellularLocation>
        <location evidence="8">Cytoplasm</location>
    </subcellularLocation>
</comment>
<dbReference type="SUPFAM" id="SSF53633">
    <property type="entry name" value="Carbamate kinase-like"/>
    <property type="match status" value="1"/>
</dbReference>
<evidence type="ECO:0000256" key="5">
    <source>
        <dbReference type="ARBA" id="ARBA00022741"/>
    </source>
</evidence>
<dbReference type="EMBL" id="CP000096">
    <property type="protein sequence ID" value="ABB24336.1"/>
    <property type="molecule type" value="Genomic_DNA"/>
</dbReference>
<keyword evidence="11" id="KW-1185">Reference proteome</keyword>
<dbReference type="GO" id="GO:0003723">
    <property type="term" value="F:RNA binding"/>
    <property type="evidence" value="ECO:0007669"/>
    <property type="project" value="InterPro"/>
</dbReference>
<dbReference type="GO" id="GO:0004349">
    <property type="term" value="F:glutamate 5-kinase activity"/>
    <property type="evidence" value="ECO:0007669"/>
    <property type="project" value="UniProtKB-UniRule"/>
</dbReference>
<sequence>MQYNSDMNQAHRVYRKIVVKVGTNVITGKDGRLDPAIIADLTRGIAELASAGVKVILVSSGAVGAGRSIVKPSGSMTTVEARQVLAATGQIRLVNAYADRFAEHDMLAAQILVTREDFRDRQHYLNMRTCLNALLQQKIIPIVNENDAVAVTELMFTDNDELSGLIASMMQVDAHIILSNVDGLFDMTGEEKKLIREIEPASKNFSQFVRPTKSEFGRGGMLTKCNIANKLSRLGITVHIANGTTPGILQQIAGGEEVGTRFPAQKPKHGRKQWIAHSEGLEKGAVIINEGAQSALTSGERASSLLPVGVTGVEGSFSKGDVIRICSENGKVIGYGMACCSDEKARAAMGKKGEKPIIHYDYLYIKPE</sequence>
<comment type="pathway">
    <text evidence="8">Amino-acid biosynthesis; L-proline biosynthesis; L-glutamate 5-semialdehyde from L-glutamate: step 1/2.</text>
</comment>
<keyword evidence="4 8" id="KW-0808">Transferase</keyword>
<feature type="binding site" evidence="8">
    <location>
        <position position="147"/>
    </location>
    <ligand>
        <name>substrate</name>
    </ligand>
</feature>
<dbReference type="SUPFAM" id="SSF88697">
    <property type="entry name" value="PUA domain-like"/>
    <property type="match status" value="1"/>
</dbReference>
<dbReference type="InterPro" id="IPR005715">
    <property type="entry name" value="Glu_5kinase/COase_Synthase"/>
</dbReference>
<keyword evidence="5 8" id="KW-0547">Nucleotide-binding</keyword>